<dbReference type="SMART" id="SM00530">
    <property type="entry name" value="HTH_XRE"/>
    <property type="match status" value="1"/>
</dbReference>
<dbReference type="Proteomes" id="UP001177595">
    <property type="component" value="Chromosome"/>
</dbReference>
<name>A0A4P7L4C3_9GAMM</name>
<evidence type="ECO:0000313" key="2">
    <source>
        <dbReference type="EMBL" id="QBY43732.1"/>
    </source>
</evidence>
<dbReference type="KEGG" id="ans:ArsFIN_23000"/>
<evidence type="ECO:0000313" key="4">
    <source>
        <dbReference type="EMBL" id="WGM00529.1"/>
    </source>
</evidence>
<evidence type="ECO:0000259" key="1">
    <source>
        <dbReference type="PROSITE" id="PS50943"/>
    </source>
</evidence>
<evidence type="ECO:0000313" key="5">
    <source>
        <dbReference type="Proteomes" id="UP000295134"/>
    </source>
</evidence>
<dbReference type="PROSITE" id="PS50943">
    <property type="entry name" value="HTH_CROC1"/>
    <property type="match status" value="1"/>
</dbReference>
<evidence type="ECO:0000313" key="3">
    <source>
        <dbReference type="EMBL" id="WGM00237.1"/>
    </source>
</evidence>
<sequence length="63" mass="7090">MHELTPKDIVKYLLDLGYTQNQIAKLTGVPQSTISRLLAGIHTNPRISTVRSLEKLLYTAIVR</sequence>
<dbReference type="SUPFAM" id="SSF47413">
    <property type="entry name" value="lambda repressor-like DNA-binding domains"/>
    <property type="match status" value="1"/>
</dbReference>
<reference evidence="3" key="2">
    <citation type="submission" date="2023-04" db="EMBL/GenBank/DDBJ databases">
        <title>Genome dynamics across the evolutionary transition to endosymbiosis.</title>
        <authorList>
            <person name="Siozios S."/>
            <person name="Nadal-Jimenez P."/>
            <person name="Azagi T."/>
            <person name="Sprong H."/>
            <person name="Frost C.L."/>
            <person name="Parratt S.R."/>
            <person name="Taylor G."/>
            <person name="Brettell L."/>
            <person name="Lew K.C."/>
            <person name="Croft L."/>
            <person name="King K.C."/>
            <person name="Brockhurst M.A."/>
            <person name="Hypsa V."/>
            <person name="Novakova E."/>
            <person name="Darby A.C."/>
            <person name="Hurst G.D.D."/>
        </authorList>
    </citation>
    <scope>NUCLEOTIDE SEQUENCE</scope>
    <source>
        <strain evidence="3">APv</strain>
    </source>
</reference>
<accession>A0A4P7L4C3</accession>
<dbReference type="InterPro" id="IPR010982">
    <property type="entry name" value="Lambda_DNA-bd_dom_sf"/>
</dbReference>
<dbReference type="EMBL" id="CP123504">
    <property type="protein sequence ID" value="WGM00529.1"/>
    <property type="molecule type" value="Genomic_DNA"/>
</dbReference>
<proteinExistence type="predicted"/>
<organism evidence="2 5">
    <name type="scientific">Arsenophonus nasoniae</name>
    <name type="common">son-killer infecting Nasonia vitripennis</name>
    <dbReference type="NCBI Taxonomy" id="638"/>
    <lineage>
        <taxon>Bacteria</taxon>
        <taxon>Pseudomonadati</taxon>
        <taxon>Pseudomonadota</taxon>
        <taxon>Gammaproteobacteria</taxon>
        <taxon>Enterobacterales</taxon>
        <taxon>Morganellaceae</taxon>
        <taxon>Arsenophonus</taxon>
    </lineage>
</organism>
<reference evidence="2 5" key="1">
    <citation type="submission" date="2019-03" db="EMBL/GenBank/DDBJ databases">
        <title>Long-read sequencing reveals hyperdense prophage content in a complex bacterial symbiont genome.</title>
        <authorList>
            <person name="Frost C.L."/>
            <person name="Siozios S."/>
            <person name="Nadal-Jimenez P."/>
            <person name="Brockhurst M.A."/>
            <person name="King K.C."/>
            <person name="Darby A.C."/>
            <person name="Hurst G.D.D."/>
        </authorList>
    </citation>
    <scope>NUCLEOTIDE SEQUENCE [LARGE SCALE GENOMIC DNA]</scope>
    <source>
        <strain evidence="2 5">FIN</strain>
    </source>
</reference>
<dbReference type="Proteomes" id="UP000295134">
    <property type="component" value="Chromosome"/>
</dbReference>
<dbReference type="EMBL" id="CP038613">
    <property type="protein sequence ID" value="QBY43732.1"/>
    <property type="molecule type" value="Genomic_DNA"/>
</dbReference>
<dbReference type="EMBL" id="CP123504">
    <property type="protein sequence ID" value="WGM00237.1"/>
    <property type="molecule type" value="Genomic_DNA"/>
</dbReference>
<dbReference type="Pfam" id="PF01381">
    <property type="entry name" value="HTH_3"/>
    <property type="match status" value="1"/>
</dbReference>
<dbReference type="CDD" id="cd00093">
    <property type="entry name" value="HTH_XRE"/>
    <property type="match status" value="1"/>
</dbReference>
<dbReference type="AlphaFoldDB" id="A0A4P7L4C3"/>
<gene>
    <name evidence="2" type="ORF">ArsFIN_23000</name>
    <name evidence="3" type="ORF">QE210_10065</name>
    <name evidence="4" type="ORF">QE210_11680</name>
</gene>
<dbReference type="GO" id="GO:0003677">
    <property type="term" value="F:DNA binding"/>
    <property type="evidence" value="ECO:0007669"/>
    <property type="project" value="InterPro"/>
</dbReference>
<dbReference type="InterPro" id="IPR001387">
    <property type="entry name" value="Cro/C1-type_HTH"/>
</dbReference>
<feature type="domain" description="HTH cro/C1-type" evidence="1">
    <location>
        <begin position="9"/>
        <end position="57"/>
    </location>
</feature>
<dbReference type="Gene3D" id="1.10.260.40">
    <property type="entry name" value="lambda repressor-like DNA-binding domains"/>
    <property type="match status" value="1"/>
</dbReference>
<protein>
    <submittedName>
        <fullName evidence="3">Helix-turn-helix domain-containing protein</fullName>
    </submittedName>
    <submittedName>
        <fullName evidence="2">Helix-turn-helix protein</fullName>
    </submittedName>
</protein>